<protein>
    <recommendedName>
        <fullName evidence="4">Carboxymuconolactone decarboxylase</fullName>
    </recommendedName>
</protein>
<proteinExistence type="predicted"/>
<dbReference type="PATRIC" id="fig|1796491.3.peg.460"/>
<feature type="signal peptide" evidence="1">
    <location>
        <begin position="1"/>
        <end position="21"/>
    </location>
</feature>
<feature type="chain" id="PRO_5007484033" description="Carboxymuconolactone decarboxylase" evidence="1">
    <location>
        <begin position="22"/>
        <end position="214"/>
    </location>
</feature>
<dbReference type="AlphaFoldDB" id="A0A139BWS2"/>
<comment type="caution">
    <text evidence="2">The sequence shown here is derived from an EMBL/GenBank/DDBJ whole genome shotgun (WGS) entry which is preliminary data.</text>
</comment>
<keyword evidence="1" id="KW-0732">Signal</keyword>
<accession>A0A139BWS2</accession>
<dbReference type="PANTHER" id="PTHR34846:SF11">
    <property type="entry name" value="4-CARBOXYMUCONOLACTONE DECARBOXYLASE FAMILY PROTEIN (AFU_ORTHOLOGUE AFUA_6G11590)"/>
    <property type="match status" value="1"/>
</dbReference>
<sequence>MNLRKTLLAGCIALLSFDAEAQNRLPTIPPADYNAEQTRAAEEFLAARKTPVFGPFEPLMYSPILMNLARGMGDYLRYKPAIGTTLSELAILVTAREWTQDYEWYVHYPIALKAGIKKELADSIALGRTPVGMSEDEALVYQFAWELNRNKRVTDKAYAKVEARFGKQGAVDLAGICGYYTFLAMELNMARYPVPGGGKLLPRLGPHSAGGKTK</sequence>
<dbReference type="InterPro" id="IPR029032">
    <property type="entry name" value="AhpD-like"/>
</dbReference>
<evidence type="ECO:0008006" key="4">
    <source>
        <dbReference type="Google" id="ProtNLM"/>
    </source>
</evidence>
<evidence type="ECO:0000256" key="1">
    <source>
        <dbReference type="SAM" id="SignalP"/>
    </source>
</evidence>
<dbReference type="PANTHER" id="PTHR34846">
    <property type="entry name" value="4-CARBOXYMUCONOLACTONE DECARBOXYLASE FAMILY PROTEIN (AFU_ORTHOLOGUE AFUA_6G11590)"/>
    <property type="match status" value="1"/>
</dbReference>
<reference evidence="2 3" key="2">
    <citation type="submission" date="2016-03" db="EMBL/GenBank/DDBJ databases">
        <title>New uncultured bacterium of the family Gallionellaceae from acid mine drainage: description and reconstruction of genome based on metagenomic analysis of microbial community.</title>
        <authorList>
            <person name="Kadnikov V."/>
            <person name="Ivasenko D."/>
            <person name="Beletsky A."/>
            <person name="Mardanov A."/>
            <person name="Danilova E."/>
            <person name="Pimenov N."/>
            <person name="Karnachuk O."/>
            <person name="Ravin N."/>
        </authorList>
    </citation>
    <scope>NUCLEOTIDE SEQUENCE [LARGE SCALE GENOMIC DNA]</scope>
    <source>
        <strain evidence="2">ShG14-8</strain>
    </source>
</reference>
<name>A0A139BWS2_9PROT</name>
<evidence type="ECO:0000313" key="2">
    <source>
        <dbReference type="EMBL" id="KXS33400.1"/>
    </source>
</evidence>
<dbReference type="Proteomes" id="UP000070578">
    <property type="component" value="Unassembled WGS sequence"/>
</dbReference>
<dbReference type="EMBL" id="LSLI01000006">
    <property type="protein sequence ID" value="KXS33400.1"/>
    <property type="molecule type" value="Genomic_DNA"/>
</dbReference>
<dbReference type="SUPFAM" id="SSF69118">
    <property type="entry name" value="AhpD-like"/>
    <property type="match status" value="1"/>
</dbReference>
<reference evidence="2 3" key="1">
    <citation type="submission" date="2016-02" db="EMBL/GenBank/DDBJ databases">
        <authorList>
            <person name="Wen L."/>
            <person name="He K."/>
            <person name="Yang H."/>
        </authorList>
    </citation>
    <scope>NUCLEOTIDE SEQUENCE [LARGE SCALE GENOMIC DNA]</scope>
    <source>
        <strain evidence="2">ShG14-8</strain>
    </source>
</reference>
<gene>
    <name evidence="2" type="ORF">AWT59_0426</name>
</gene>
<evidence type="ECO:0000313" key="3">
    <source>
        <dbReference type="Proteomes" id="UP000070578"/>
    </source>
</evidence>
<dbReference type="Gene3D" id="1.20.1290.10">
    <property type="entry name" value="AhpD-like"/>
    <property type="match status" value="1"/>
</dbReference>
<organism evidence="2 3">
    <name type="scientific">Candidatus Gallionella acididurans</name>
    <dbReference type="NCBI Taxonomy" id="1796491"/>
    <lineage>
        <taxon>Bacteria</taxon>
        <taxon>Pseudomonadati</taxon>
        <taxon>Pseudomonadota</taxon>
        <taxon>Betaproteobacteria</taxon>
        <taxon>Nitrosomonadales</taxon>
        <taxon>Gallionellaceae</taxon>
        <taxon>Gallionella</taxon>
    </lineage>
</organism>